<feature type="region of interest" description="Disordered" evidence="1">
    <location>
        <begin position="1"/>
        <end position="24"/>
    </location>
</feature>
<organism evidence="2 3">
    <name type="scientific">Micromonospora sediminicola</name>
    <dbReference type="NCBI Taxonomy" id="946078"/>
    <lineage>
        <taxon>Bacteria</taxon>
        <taxon>Bacillati</taxon>
        <taxon>Actinomycetota</taxon>
        <taxon>Actinomycetes</taxon>
        <taxon>Micromonosporales</taxon>
        <taxon>Micromonosporaceae</taxon>
        <taxon>Micromonospora</taxon>
    </lineage>
</organism>
<evidence type="ECO:0000313" key="2">
    <source>
        <dbReference type="EMBL" id="SBT64204.1"/>
    </source>
</evidence>
<protein>
    <submittedName>
        <fullName evidence="2">Uncharacterized protein</fullName>
    </submittedName>
</protein>
<sequence>MSADQMCAPSLAGPGDTGRMTGWTLNSPEPYRRASLVDRIRLALARLARIIARS</sequence>
<proteinExistence type="predicted"/>
<dbReference type="Proteomes" id="UP000199558">
    <property type="component" value="Unassembled WGS sequence"/>
</dbReference>
<evidence type="ECO:0000256" key="1">
    <source>
        <dbReference type="SAM" id="MobiDB-lite"/>
    </source>
</evidence>
<dbReference type="EMBL" id="FLRH01000003">
    <property type="protein sequence ID" value="SBT64204.1"/>
    <property type="molecule type" value="Genomic_DNA"/>
</dbReference>
<evidence type="ECO:0000313" key="3">
    <source>
        <dbReference type="Proteomes" id="UP000199558"/>
    </source>
</evidence>
<keyword evidence="3" id="KW-1185">Reference proteome</keyword>
<gene>
    <name evidence="2" type="ORF">GA0070622_1174</name>
</gene>
<reference evidence="3" key="1">
    <citation type="submission" date="2016-06" db="EMBL/GenBank/DDBJ databases">
        <authorList>
            <person name="Varghese N."/>
            <person name="Submissions Spin"/>
        </authorList>
    </citation>
    <scope>NUCLEOTIDE SEQUENCE [LARGE SCALE GENOMIC DNA]</scope>
    <source>
        <strain evidence="3">DSM 45794</strain>
    </source>
</reference>
<name>A0A1A9B597_9ACTN</name>
<accession>A0A1A9B597</accession>
<dbReference type="AlphaFoldDB" id="A0A1A9B597"/>